<evidence type="ECO:0000313" key="3">
    <source>
        <dbReference type="EMBL" id="MDQ0379375.1"/>
    </source>
</evidence>
<keyword evidence="2" id="KW-0732">Signal</keyword>
<dbReference type="Proteomes" id="UP001229651">
    <property type="component" value="Unassembled WGS sequence"/>
</dbReference>
<proteinExistence type="predicted"/>
<feature type="region of interest" description="Disordered" evidence="1">
    <location>
        <begin position="27"/>
        <end position="46"/>
    </location>
</feature>
<dbReference type="EMBL" id="JAUSUT010000001">
    <property type="protein sequence ID" value="MDQ0379375.1"/>
    <property type="molecule type" value="Genomic_DNA"/>
</dbReference>
<evidence type="ECO:0000256" key="1">
    <source>
        <dbReference type="SAM" id="MobiDB-lite"/>
    </source>
</evidence>
<sequence length="224" mass="23390">MSDHSTRRSLVLVAAGVLALSACTAAAPEPEPAPAPAATSALPKPSDQERLAATILTEDEGTAFGLDRVTGPISVIESENRKYALITQCTEPLGTDADIVRAEQATWRSEDYSLDELTVQYHGVTGADAVTDAKSAQGCRADVGTGKIDQVDLPPAPGVDASAAYCIVGEYGIYHCFVLESRGDLAAAAEITHHVITRQSDRESTGQLVQLVALSLASGLQRGS</sequence>
<evidence type="ECO:0000313" key="4">
    <source>
        <dbReference type="Proteomes" id="UP001229651"/>
    </source>
</evidence>
<organism evidence="3 4">
    <name type="scientific">Amycolatopsis thermophila</name>
    <dbReference type="NCBI Taxonomy" id="206084"/>
    <lineage>
        <taxon>Bacteria</taxon>
        <taxon>Bacillati</taxon>
        <taxon>Actinomycetota</taxon>
        <taxon>Actinomycetes</taxon>
        <taxon>Pseudonocardiales</taxon>
        <taxon>Pseudonocardiaceae</taxon>
        <taxon>Amycolatopsis</taxon>
    </lineage>
</organism>
<dbReference type="InterPro" id="IPR006311">
    <property type="entry name" value="TAT_signal"/>
</dbReference>
<feature type="chain" id="PRO_5045842287" description="PknH-like extracellular domain-containing protein" evidence="2">
    <location>
        <begin position="28"/>
        <end position="224"/>
    </location>
</feature>
<keyword evidence="4" id="KW-1185">Reference proteome</keyword>
<comment type="caution">
    <text evidence="3">The sequence shown here is derived from an EMBL/GenBank/DDBJ whole genome shotgun (WGS) entry which is preliminary data.</text>
</comment>
<evidence type="ECO:0000256" key="2">
    <source>
        <dbReference type="SAM" id="SignalP"/>
    </source>
</evidence>
<dbReference type="RefSeq" id="WP_306992673.1">
    <property type="nucleotide sequence ID" value="NZ_JAUSUT010000001.1"/>
</dbReference>
<protein>
    <recommendedName>
        <fullName evidence="5">PknH-like extracellular domain-containing protein</fullName>
    </recommendedName>
</protein>
<dbReference type="PROSITE" id="PS51257">
    <property type="entry name" value="PROKAR_LIPOPROTEIN"/>
    <property type="match status" value="1"/>
</dbReference>
<dbReference type="PROSITE" id="PS51318">
    <property type="entry name" value="TAT"/>
    <property type="match status" value="1"/>
</dbReference>
<evidence type="ECO:0008006" key="5">
    <source>
        <dbReference type="Google" id="ProtNLM"/>
    </source>
</evidence>
<accession>A0ABU0EWW5</accession>
<name>A0ABU0EWW5_9PSEU</name>
<feature type="signal peptide" evidence="2">
    <location>
        <begin position="1"/>
        <end position="27"/>
    </location>
</feature>
<reference evidence="3 4" key="1">
    <citation type="submission" date="2023-07" db="EMBL/GenBank/DDBJ databases">
        <title>Sequencing the genomes of 1000 actinobacteria strains.</title>
        <authorList>
            <person name="Klenk H.-P."/>
        </authorList>
    </citation>
    <scope>NUCLEOTIDE SEQUENCE [LARGE SCALE GENOMIC DNA]</scope>
    <source>
        <strain evidence="3 4">DSM 45805</strain>
    </source>
</reference>
<gene>
    <name evidence="3" type="ORF">FB470_003369</name>
</gene>